<accession>A0ABT1L7L2</accession>
<dbReference type="InterPro" id="IPR008772">
    <property type="entry name" value="Phosphonate_metab_PhnH"/>
</dbReference>
<evidence type="ECO:0000313" key="2">
    <source>
        <dbReference type="Proteomes" id="UP001205890"/>
    </source>
</evidence>
<comment type="caution">
    <text evidence="1">The sequence shown here is derived from an EMBL/GenBank/DDBJ whole genome shotgun (WGS) entry which is preliminary data.</text>
</comment>
<sequence>MSAALKIGFENPVAQSQAVFRAVMMALARPGTVRRLDVPVDAVPALDPAAAAVALALCDYETPVWLDPALAADLQVQEFLRFHTGAPVTEARALASFAFVPLGGEVPALDDFAQGSLDYPDRSTTLVVAVEALAEGEGWRLTGPGVAGEGRFIARPLPADMLDRLQRNHALFPRGVDLVLTCGDRFAAIPRSTQVDA</sequence>
<reference evidence="1 2" key="1">
    <citation type="submission" date="2022-07" db="EMBL/GenBank/DDBJ databases">
        <authorList>
            <person name="Li W.-J."/>
            <person name="Deng Q.-Q."/>
        </authorList>
    </citation>
    <scope>NUCLEOTIDE SEQUENCE [LARGE SCALE GENOMIC DNA]</scope>
    <source>
        <strain evidence="1 2">SYSU M60028</strain>
    </source>
</reference>
<dbReference type="GO" id="GO:0016829">
    <property type="term" value="F:lyase activity"/>
    <property type="evidence" value="ECO:0007669"/>
    <property type="project" value="UniProtKB-KW"/>
</dbReference>
<keyword evidence="1" id="KW-0456">Lyase</keyword>
<dbReference type="Gene3D" id="3.40.50.11310">
    <property type="entry name" value="Bacterial phosphonate metabolism protein PhnH"/>
    <property type="match status" value="1"/>
</dbReference>
<dbReference type="NCBIfam" id="TIGR03292">
    <property type="entry name" value="PhnH_redo"/>
    <property type="match status" value="1"/>
</dbReference>
<dbReference type="Pfam" id="PF05845">
    <property type="entry name" value="PhnH"/>
    <property type="match status" value="1"/>
</dbReference>
<dbReference type="RefSeq" id="WP_254738285.1">
    <property type="nucleotide sequence ID" value="NZ_JANCLU010000002.1"/>
</dbReference>
<dbReference type="SUPFAM" id="SSF159709">
    <property type="entry name" value="PhnH-like"/>
    <property type="match status" value="1"/>
</dbReference>
<name>A0ABT1L7L2_9HYPH</name>
<dbReference type="InterPro" id="IPR038058">
    <property type="entry name" value="PhnH-like_sp"/>
</dbReference>
<keyword evidence="2" id="KW-1185">Reference proteome</keyword>
<dbReference type="Proteomes" id="UP001205890">
    <property type="component" value="Unassembled WGS sequence"/>
</dbReference>
<organism evidence="1 2">
    <name type="scientific">Alsobacter ponti</name>
    <dbReference type="NCBI Taxonomy" id="2962936"/>
    <lineage>
        <taxon>Bacteria</taxon>
        <taxon>Pseudomonadati</taxon>
        <taxon>Pseudomonadota</taxon>
        <taxon>Alphaproteobacteria</taxon>
        <taxon>Hyphomicrobiales</taxon>
        <taxon>Alsobacteraceae</taxon>
        <taxon>Alsobacter</taxon>
    </lineage>
</organism>
<proteinExistence type="predicted"/>
<evidence type="ECO:0000313" key="1">
    <source>
        <dbReference type="EMBL" id="MCP8937359.1"/>
    </source>
</evidence>
<dbReference type="PIRSF" id="PIRSF020680">
    <property type="entry name" value="PhnH"/>
    <property type="match status" value="1"/>
</dbReference>
<gene>
    <name evidence="1" type="primary">phnH</name>
    <name evidence="1" type="ORF">NK718_02430</name>
</gene>
<protein>
    <submittedName>
        <fullName evidence="1">Phosphonate C-P lyase system protein PhnH</fullName>
    </submittedName>
</protein>
<dbReference type="EMBL" id="JANCLU010000002">
    <property type="protein sequence ID" value="MCP8937359.1"/>
    <property type="molecule type" value="Genomic_DNA"/>
</dbReference>